<proteinExistence type="predicted"/>
<comment type="caution">
    <text evidence="3">The sequence shown here is derived from an EMBL/GenBank/DDBJ whole genome shotgun (WGS) entry which is preliminary data.</text>
</comment>
<dbReference type="InterPro" id="IPR029069">
    <property type="entry name" value="HotDog_dom_sf"/>
</dbReference>
<feature type="signal peptide" evidence="1">
    <location>
        <begin position="1"/>
        <end position="25"/>
    </location>
</feature>
<keyword evidence="1" id="KW-0732">Signal</keyword>
<evidence type="ECO:0000313" key="3">
    <source>
        <dbReference type="EMBL" id="RFU64715.1"/>
    </source>
</evidence>
<dbReference type="InterPro" id="IPR006683">
    <property type="entry name" value="Thioestr_dom"/>
</dbReference>
<dbReference type="Proteomes" id="UP000262939">
    <property type="component" value="Unassembled WGS sequence"/>
</dbReference>
<feature type="chain" id="PRO_5016928602" evidence="1">
    <location>
        <begin position="26"/>
        <end position="138"/>
    </location>
</feature>
<keyword evidence="4" id="KW-1185">Reference proteome</keyword>
<organism evidence="3 4">
    <name type="scientific">Peribacillus glennii</name>
    <dbReference type="NCBI Taxonomy" id="2303991"/>
    <lineage>
        <taxon>Bacteria</taxon>
        <taxon>Bacillati</taxon>
        <taxon>Bacillota</taxon>
        <taxon>Bacilli</taxon>
        <taxon>Bacillales</taxon>
        <taxon>Bacillaceae</taxon>
        <taxon>Peribacillus</taxon>
    </lineage>
</organism>
<feature type="domain" description="Thioesterase" evidence="2">
    <location>
        <begin position="23"/>
        <end position="85"/>
    </location>
</feature>
<reference evidence="3 4" key="1">
    <citation type="submission" date="2018-08" db="EMBL/GenBank/DDBJ databases">
        <title>Bacillus chawlae sp. nov., Bacillus glennii sp. nov., and Bacillus saganii sp. nov. Isolated from the Vehicle Assembly Building at Kennedy Space Center where the Viking Spacecraft were Assembled.</title>
        <authorList>
            <person name="Seuylemezian A."/>
            <person name="Vaishampayan P."/>
        </authorList>
    </citation>
    <scope>NUCLEOTIDE SEQUENCE [LARGE SCALE GENOMIC DNA]</scope>
    <source>
        <strain evidence="3 4">V44-8</strain>
    </source>
</reference>
<protein>
    <submittedName>
        <fullName evidence="3">Acyl-CoA thioesterase</fullName>
    </submittedName>
</protein>
<dbReference type="AlphaFoldDB" id="A0A372LEH9"/>
<name>A0A372LEH9_9BACI</name>
<dbReference type="SUPFAM" id="SSF54637">
    <property type="entry name" value="Thioesterase/thiol ester dehydrase-isomerase"/>
    <property type="match status" value="1"/>
</dbReference>
<evidence type="ECO:0000256" key="1">
    <source>
        <dbReference type="SAM" id="SignalP"/>
    </source>
</evidence>
<evidence type="ECO:0000259" key="2">
    <source>
        <dbReference type="Pfam" id="PF03061"/>
    </source>
</evidence>
<accession>A0A372LEH9</accession>
<dbReference type="CDD" id="cd00586">
    <property type="entry name" value="4HBT"/>
    <property type="match status" value="1"/>
</dbReference>
<dbReference type="EMBL" id="QVTD01000003">
    <property type="protein sequence ID" value="RFU64715.1"/>
    <property type="molecule type" value="Genomic_DNA"/>
</dbReference>
<evidence type="ECO:0000313" key="4">
    <source>
        <dbReference type="Proteomes" id="UP000262939"/>
    </source>
</evidence>
<dbReference type="Gene3D" id="3.10.129.10">
    <property type="entry name" value="Hotdog Thioesterase"/>
    <property type="match status" value="1"/>
</dbReference>
<dbReference type="Pfam" id="PF03061">
    <property type="entry name" value="4HBT"/>
    <property type="match status" value="1"/>
</dbReference>
<gene>
    <name evidence="3" type="ORF">D0466_01955</name>
</gene>
<sequence length="138" mass="15927">MNSQPIRAMATYAMLHLLAICTRHANNGTTCIFNQVEAVVVHISMDYKKEVFDKEKLWIKTWINRVGITSFSFLQTIINEKQELVVQAEAILATIDRETRFKATVTNEVRKLMEQKSALDYQHLLSLDNVKCPQSLRQ</sequence>